<feature type="coiled-coil region" evidence="8">
    <location>
        <begin position="249"/>
        <end position="276"/>
    </location>
</feature>
<reference evidence="11" key="1">
    <citation type="submission" date="2019-05" db="EMBL/GenBank/DDBJ databases">
        <title>Annotation for the trematode Fasciolopsis buski.</title>
        <authorList>
            <person name="Choi Y.-J."/>
        </authorList>
    </citation>
    <scope>NUCLEOTIDE SEQUENCE</scope>
    <source>
        <strain evidence="11">HT</strain>
        <tissue evidence="11">Whole worm</tissue>
    </source>
</reference>
<organism evidence="11 12">
    <name type="scientific">Fasciolopsis buskii</name>
    <dbReference type="NCBI Taxonomy" id="27845"/>
    <lineage>
        <taxon>Eukaryota</taxon>
        <taxon>Metazoa</taxon>
        <taxon>Spiralia</taxon>
        <taxon>Lophotrochozoa</taxon>
        <taxon>Platyhelminthes</taxon>
        <taxon>Trematoda</taxon>
        <taxon>Digenea</taxon>
        <taxon>Plagiorchiida</taxon>
        <taxon>Echinostomata</taxon>
        <taxon>Echinostomatoidea</taxon>
        <taxon>Fasciolidae</taxon>
        <taxon>Fasciolopsis</taxon>
    </lineage>
</organism>
<feature type="domain" description="BTB" evidence="10">
    <location>
        <begin position="146"/>
        <end position="255"/>
    </location>
</feature>
<evidence type="ECO:0000256" key="8">
    <source>
        <dbReference type="SAM" id="Coils"/>
    </source>
</evidence>
<dbReference type="PRINTS" id="PR01494">
    <property type="entry name" value="KV9CHANNEL"/>
</dbReference>
<dbReference type="SUPFAM" id="SSF54695">
    <property type="entry name" value="POZ domain"/>
    <property type="match status" value="1"/>
</dbReference>
<dbReference type="Proteomes" id="UP000728185">
    <property type="component" value="Unassembled WGS sequence"/>
</dbReference>
<comment type="caution">
    <text evidence="11">The sequence shown here is derived from an EMBL/GenBank/DDBJ whole genome shotgun (WGS) entry which is preliminary data.</text>
</comment>
<dbReference type="PANTHER" id="PTHR11537">
    <property type="entry name" value="VOLTAGE-GATED POTASSIUM CHANNEL"/>
    <property type="match status" value="1"/>
</dbReference>
<dbReference type="InterPro" id="IPR011333">
    <property type="entry name" value="SKP1/BTB/POZ_sf"/>
</dbReference>
<dbReference type="GO" id="GO:0005251">
    <property type="term" value="F:delayed rectifier potassium channel activity"/>
    <property type="evidence" value="ECO:0007669"/>
    <property type="project" value="TreeGrafter"/>
</dbReference>
<comment type="subcellular location">
    <subcellularLocation>
        <location evidence="1">Membrane</location>
        <topology evidence="1">Multi-pass membrane protein</topology>
    </subcellularLocation>
</comment>
<dbReference type="Gene3D" id="3.30.710.10">
    <property type="entry name" value="Potassium Channel Kv1.1, Chain A"/>
    <property type="match status" value="1"/>
</dbReference>
<evidence type="ECO:0000313" key="11">
    <source>
        <dbReference type="EMBL" id="KAA0183630.1"/>
    </source>
</evidence>
<keyword evidence="2" id="KW-0813">Transport</keyword>
<keyword evidence="8" id="KW-0175">Coiled coil</keyword>
<dbReference type="AlphaFoldDB" id="A0A8E0RLT0"/>
<keyword evidence="5" id="KW-0406">Ion transport</keyword>
<dbReference type="SMART" id="SM00225">
    <property type="entry name" value="BTB"/>
    <property type="match status" value="1"/>
</dbReference>
<dbReference type="GO" id="GO:0051260">
    <property type="term" value="P:protein homooligomerization"/>
    <property type="evidence" value="ECO:0007669"/>
    <property type="project" value="InterPro"/>
</dbReference>
<accession>A0A8E0RLT0</accession>
<feature type="region of interest" description="Disordered" evidence="9">
    <location>
        <begin position="14"/>
        <end position="54"/>
    </location>
</feature>
<dbReference type="OrthoDB" id="296522at2759"/>
<evidence type="ECO:0000256" key="1">
    <source>
        <dbReference type="ARBA" id="ARBA00004141"/>
    </source>
</evidence>
<evidence type="ECO:0000256" key="6">
    <source>
        <dbReference type="ARBA" id="ARBA00023136"/>
    </source>
</evidence>
<dbReference type="InterPro" id="IPR028325">
    <property type="entry name" value="VG_K_chnl"/>
</dbReference>
<name>A0A8E0RLT0_9TREM</name>
<dbReference type="InterPro" id="IPR003971">
    <property type="entry name" value="K_chnl_volt-dep_Kv5/Kv9"/>
</dbReference>
<evidence type="ECO:0000256" key="5">
    <source>
        <dbReference type="ARBA" id="ARBA00023065"/>
    </source>
</evidence>
<gene>
    <name evidence="11" type="ORF">FBUS_04613</name>
</gene>
<dbReference type="GO" id="GO:0001508">
    <property type="term" value="P:action potential"/>
    <property type="evidence" value="ECO:0007669"/>
    <property type="project" value="TreeGrafter"/>
</dbReference>
<evidence type="ECO:0000256" key="7">
    <source>
        <dbReference type="ARBA" id="ARBA00023303"/>
    </source>
</evidence>
<feature type="compositionally biased region" description="Basic and acidic residues" evidence="9">
    <location>
        <begin position="42"/>
        <end position="51"/>
    </location>
</feature>
<keyword evidence="12" id="KW-1185">Reference proteome</keyword>
<evidence type="ECO:0000256" key="2">
    <source>
        <dbReference type="ARBA" id="ARBA00022448"/>
    </source>
</evidence>
<keyword evidence="3" id="KW-0812">Transmembrane</keyword>
<dbReference type="GO" id="GO:0008076">
    <property type="term" value="C:voltage-gated potassium channel complex"/>
    <property type="evidence" value="ECO:0007669"/>
    <property type="project" value="InterPro"/>
</dbReference>
<proteinExistence type="predicted"/>
<evidence type="ECO:0000259" key="10">
    <source>
        <dbReference type="SMART" id="SM00225"/>
    </source>
</evidence>
<evidence type="ECO:0000256" key="4">
    <source>
        <dbReference type="ARBA" id="ARBA00022989"/>
    </source>
</evidence>
<evidence type="ECO:0000256" key="9">
    <source>
        <dbReference type="SAM" id="MobiDB-lite"/>
    </source>
</evidence>
<dbReference type="EMBL" id="LUCM01011653">
    <property type="protein sequence ID" value="KAA0183630.1"/>
    <property type="molecule type" value="Genomic_DNA"/>
</dbReference>
<keyword evidence="4" id="KW-1133">Transmembrane helix</keyword>
<keyword evidence="7" id="KW-0407">Ion channel</keyword>
<feature type="compositionally biased region" description="Polar residues" evidence="9">
    <location>
        <begin position="31"/>
        <end position="41"/>
    </location>
</feature>
<sequence length="340" mass="39649">MEFLSFELSGVKTTGDQTPHFSSHHRHHCLPQNQNHSQQPYEDQHDPDTKTLHGTYQSEAKPYADNDPKETKSCEDLRPVLRFGRPLRRYRAARWFIQHIMGRLNTSPKGHHQNESGEIFGMRRPTPDFAVPLTSEDIKRYRARSRRVLLNVGGERHEVLWDTLARIPNSRLGRLSQSTNPLEIFCLCDEYVPEKNEFYFDRPARSFSAVLGLYRTGHLHIVDDVCVIALKDDLTYWGVSENLMDACCLHRYYQRKEQMEEEIRKTNEICMQQAQEEQFGSGKWAKFRRKIWDLVEKPQTSMAARVSCFGNTMMVRAVKTTITKGRKNWLFCADVLNADP</sequence>
<dbReference type="PANTHER" id="PTHR11537:SF254">
    <property type="entry name" value="POTASSIUM VOLTAGE-GATED CHANNEL PROTEIN SHAB"/>
    <property type="match status" value="1"/>
</dbReference>
<evidence type="ECO:0000256" key="3">
    <source>
        <dbReference type="ARBA" id="ARBA00022692"/>
    </source>
</evidence>
<dbReference type="Pfam" id="PF02214">
    <property type="entry name" value="BTB_2"/>
    <property type="match status" value="1"/>
</dbReference>
<keyword evidence="6" id="KW-0472">Membrane</keyword>
<evidence type="ECO:0000313" key="12">
    <source>
        <dbReference type="Proteomes" id="UP000728185"/>
    </source>
</evidence>
<dbReference type="InterPro" id="IPR003131">
    <property type="entry name" value="T1-type_BTB"/>
</dbReference>
<dbReference type="InterPro" id="IPR000210">
    <property type="entry name" value="BTB/POZ_dom"/>
</dbReference>
<protein>
    <submittedName>
        <fullName evidence="11">Potassium voltage-gated channel subfamily B member 1</fullName>
    </submittedName>
</protein>